<reference evidence="3" key="1">
    <citation type="submission" date="2023-03" db="EMBL/GenBank/DDBJ databases">
        <title>Synergistic degradation of erythromycin by symbiotic bacteria Ery-6A and Ery-6B and application in simulated water remediation.</title>
        <authorList>
            <person name="Xu S."/>
        </authorList>
    </citation>
    <scope>NUCLEOTIDE SEQUENCE</scope>
    <source>
        <strain evidence="3">Ery-6A</strain>
    </source>
</reference>
<dbReference type="InterPro" id="IPR013783">
    <property type="entry name" value="Ig-like_fold"/>
</dbReference>
<proteinExistence type="predicted"/>
<feature type="domain" description="DUF7933" evidence="2">
    <location>
        <begin position="292"/>
        <end position="397"/>
    </location>
</feature>
<dbReference type="InterPro" id="IPR057693">
    <property type="entry name" value="DUF7933"/>
</dbReference>
<evidence type="ECO:0000313" key="3">
    <source>
        <dbReference type="EMBL" id="WFF80075.1"/>
    </source>
</evidence>
<name>A0AAX3SJ70_9BURK</name>
<sequence>MRTLELIAKTCRLRLRTAAGVRLRWGGLGGALLVPALCGQVAMAAPRIPVAPVIVWSEDFENPQTPPITTEGRDLLAYQGAAPAGQMYTADSLYQMSANQCNGIVTSFNQDPTSATMSAACGSQGNWNSLQQMAEVAGRYQGQSAADAVKNHVMAMLTANGTYPAGAIAFRTKANIPQSSDSRFLTARADVVANFCSSGFVAPLLRFSLVNDANAELPISMNAVDPCVDGVSFNTIPIGIGIIQTAKAQTVTSPGALLFSGNSVGFVLRNEQTSSMGNDSSIDNAQIIDVTPQLDKAFSPASIQLGQVSRLTMTITNTTDLLRKQGWSFTDNLPAGLVVEGNASTTCPGTNVQAAAGGSTVTVSNGDLAQGAAFCEVSLDVRPTATGSFTNGPSNLSLIGLNQPATLVVLAVEPTADMQATSITLPTTMTVGAPVSGSFSCTNAGPSEATAASCVISGLPAGATTSCTPSVPTGSPLASGSVIDCTVAFTPTAGGIFTALVTAGSGTPDPMPANNTTSRSYSVGERADMQATSITLPATMTVGAPVSGSFSCTNAGPSEALAASCVISGLPAGATTSCTPSVPTASPLASGGSIACTVQFTPTTTGTIAALVTASSSTVDPVPANNTKAHPFNPVERADMQATSVTLPATANVGVPVKGSFVCTNAGPNAAAFANCSIAGLPADASTSCTPAVPTGTPLASGASIACTVSFTPTTQGSLTATVTAVSGTTDPEPADNSRDQELVVAAALAPEPVPATGVPALVLMGLAVMLAGLGTQRGRVRR</sequence>
<evidence type="ECO:0000256" key="1">
    <source>
        <dbReference type="SAM" id="Phobius"/>
    </source>
</evidence>
<dbReference type="AlphaFoldDB" id="A0AAX3SJ70"/>
<dbReference type="Gene3D" id="2.60.40.10">
    <property type="entry name" value="Immunoglobulins"/>
    <property type="match status" value="3"/>
</dbReference>
<feature type="transmembrane region" description="Helical" evidence="1">
    <location>
        <begin position="758"/>
        <end position="776"/>
    </location>
</feature>
<keyword evidence="1" id="KW-1133">Transmembrane helix</keyword>
<gene>
    <name evidence="3" type="ORF">PYR84_24590</name>
</gene>
<dbReference type="RefSeq" id="WP_277848919.1">
    <property type="nucleotide sequence ID" value="NZ_CP120956.1"/>
</dbReference>
<accession>A0AAX3SJ70</accession>
<organism evidence="3 4">
    <name type="scientific">Delftia tsuruhatensis</name>
    <dbReference type="NCBI Taxonomy" id="180282"/>
    <lineage>
        <taxon>Bacteria</taxon>
        <taxon>Pseudomonadati</taxon>
        <taxon>Pseudomonadota</taxon>
        <taxon>Betaproteobacteria</taxon>
        <taxon>Burkholderiales</taxon>
        <taxon>Comamonadaceae</taxon>
        <taxon>Delftia</taxon>
    </lineage>
</organism>
<dbReference type="Proteomes" id="UP001219066">
    <property type="component" value="Chromosome"/>
</dbReference>
<dbReference type="EMBL" id="CP120956">
    <property type="protein sequence ID" value="WFF80075.1"/>
    <property type="molecule type" value="Genomic_DNA"/>
</dbReference>
<dbReference type="Pfam" id="PF25564">
    <property type="entry name" value="DUF7933"/>
    <property type="match status" value="1"/>
</dbReference>
<keyword evidence="1" id="KW-0812">Transmembrane</keyword>
<protein>
    <recommendedName>
        <fullName evidence="2">DUF7933 domain-containing protein</fullName>
    </recommendedName>
</protein>
<keyword evidence="1" id="KW-0472">Membrane</keyword>
<evidence type="ECO:0000313" key="4">
    <source>
        <dbReference type="Proteomes" id="UP001219066"/>
    </source>
</evidence>
<evidence type="ECO:0000259" key="2">
    <source>
        <dbReference type="Pfam" id="PF25564"/>
    </source>
</evidence>